<protein>
    <recommendedName>
        <fullName evidence="3">mannan endo-1,4-beta-mannosidase</fullName>
        <ecNumber evidence="3">3.2.1.78</ecNumber>
    </recommendedName>
</protein>
<evidence type="ECO:0000256" key="4">
    <source>
        <dbReference type="ARBA" id="ARBA00022801"/>
    </source>
</evidence>
<keyword evidence="5" id="KW-0326">Glycosidase</keyword>
<evidence type="ECO:0000256" key="5">
    <source>
        <dbReference type="ARBA" id="ARBA00023295"/>
    </source>
</evidence>
<dbReference type="AlphaFoldDB" id="A0AAD1UL61"/>
<accession>A0AAD1UL61</accession>
<reference evidence="8" key="1">
    <citation type="submission" date="2023-07" db="EMBL/GenBank/DDBJ databases">
        <authorList>
            <consortium name="AG Swart"/>
            <person name="Singh M."/>
            <person name="Singh A."/>
            <person name="Seah K."/>
            <person name="Emmerich C."/>
        </authorList>
    </citation>
    <scope>NUCLEOTIDE SEQUENCE</scope>
    <source>
        <strain evidence="8">DP1</strain>
    </source>
</reference>
<evidence type="ECO:0000256" key="2">
    <source>
        <dbReference type="ARBA" id="ARBA00005641"/>
    </source>
</evidence>
<keyword evidence="4" id="KW-0378">Hydrolase</keyword>
<dbReference type="EC" id="3.2.1.78" evidence="3"/>
<comment type="similarity">
    <text evidence="2">Belongs to the glycosyl hydrolase 5 (cellulase A) family.</text>
</comment>
<gene>
    <name evidence="8" type="ORF">ECRASSUSDP1_LOCUS12106</name>
</gene>
<dbReference type="PANTHER" id="PTHR31451">
    <property type="match status" value="1"/>
</dbReference>
<proteinExistence type="inferred from homology"/>
<evidence type="ECO:0000259" key="7">
    <source>
        <dbReference type="Pfam" id="PF26410"/>
    </source>
</evidence>
<dbReference type="Proteomes" id="UP001295684">
    <property type="component" value="Unassembled WGS sequence"/>
</dbReference>
<feature type="signal peptide" evidence="6">
    <location>
        <begin position="1"/>
        <end position="21"/>
    </location>
</feature>
<name>A0AAD1UL61_EUPCR</name>
<dbReference type="InterPro" id="IPR017853">
    <property type="entry name" value="GH"/>
</dbReference>
<evidence type="ECO:0000313" key="8">
    <source>
        <dbReference type="EMBL" id="CAI2370787.1"/>
    </source>
</evidence>
<sequence length="415" mass="47890">MVTKILFLLLLSCAIGQTTLADDGFVTVKGRNFYLNGKKYFYLGTNYWYGMNLGAPLAGNLTRLKEELDDLSQLGIKNLRIMGSTQGPNDKEKRIVPALEYDKGKYDEDIFEGLDIFLYEMGKRDMKAVVTLNNFWEWSGGFPQYFEWYRGNYNLYPAQFYEDELLKEKLDDFIKIIVNRENTAYKKRDGKTILYKDDPTIMSWQLANEPRAGPCGAWVDWINKTSTLIKTLAPRQLVSIGNEGTITGCSEEGNYVENVDYITFHAWAQNWGWYSPSSRNGLSSGISKAHKYISENVNLNKDRNKPMVLEEFGLARNRNSYDPNSYCDIRDDYYSGVFSKVYSYAKDHSLMSGVNFWAYGGQGRPRENGGWWKADDDLIGDPPHERQGWYSVYNTDFTTLEMLRDWVDKFDSLCT</sequence>
<evidence type="ECO:0000256" key="6">
    <source>
        <dbReference type="SAM" id="SignalP"/>
    </source>
</evidence>
<keyword evidence="9" id="KW-1185">Reference proteome</keyword>
<dbReference type="GO" id="GO:0016985">
    <property type="term" value="F:mannan endo-1,4-beta-mannosidase activity"/>
    <property type="evidence" value="ECO:0007669"/>
    <property type="project" value="UniProtKB-EC"/>
</dbReference>
<evidence type="ECO:0000256" key="1">
    <source>
        <dbReference type="ARBA" id="ARBA00001678"/>
    </source>
</evidence>
<evidence type="ECO:0000256" key="3">
    <source>
        <dbReference type="ARBA" id="ARBA00012706"/>
    </source>
</evidence>
<dbReference type="Pfam" id="PF26410">
    <property type="entry name" value="GH5_mannosidase"/>
    <property type="match status" value="1"/>
</dbReference>
<dbReference type="Gene3D" id="3.20.20.80">
    <property type="entry name" value="Glycosidases"/>
    <property type="match status" value="1"/>
</dbReference>
<comment type="catalytic activity">
    <reaction evidence="1">
        <text>Random hydrolysis of (1-&gt;4)-beta-D-mannosidic linkages in mannans, galactomannans and glucomannans.</text>
        <dbReference type="EC" id="3.2.1.78"/>
    </reaction>
</comment>
<feature type="chain" id="PRO_5042029733" description="mannan endo-1,4-beta-mannosidase" evidence="6">
    <location>
        <begin position="22"/>
        <end position="415"/>
    </location>
</feature>
<organism evidence="8 9">
    <name type="scientific">Euplotes crassus</name>
    <dbReference type="NCBI Taxonomy" id="5936"/>
    <lineage>
        <taxon>Eukaryota</taxon>
        <taxon>Sar</taxon>
        <taxon>Alveolata</taxon>
        <taxon>Ciliophora</taxon>
        <taxon>Intramacronucleata</taxon>
        <taxon>Spirotrichea</taxon>
        <taxon>Hypotrichia</taxon>
        <taxon>Euplotida</taxon>
        <taxon>Euplotidae</taxon>
        <taxon>Moneuplotes</taxon>
    </lineage>
</organism>
<dbReference type="InterPro" id="IPR001547">
    <property type="entry name" value="Glyco_hydro_5"/>
</dbReference>
<comment type="caution">
    <text evidence="8">The sequence shown here is derived from an EMBL/GenBank/DDBJ whole genome shotgun (WGS) entry which is preliminary data.</text>
</comment>
<dbReference type="EMBL" id="CAMPGE010011997">
    <property type="protein sequence ID" value="CAI2370787.1"/>
    <property type="molecule type" value="Genomic_DNA"/>
</dbReference>
<evidence type="ECO:0000313" key="9">
    <source>
        <dbReference type="Proteomes" id="UP001295684"/>
    </source>
</evidence>
<dbReference type="PANTHER" id="PTHR31451:SF40">
    <property type="entry name" value="GLYCOSIDE HYDROLASE FAMILY 5 DOMAIN-CONTAINING PROTEIN"/>
    <property type="match status" value="1"/>
</dbReference>
<dbReference type="SUPFAM" id="SSF51445">
    <property type="entry name" value="(Trans)glycosidases"/>
    <property type="match status" value="1"/>
</dbReference>
<keyword evidence="6" id="KW-0732">Signal</keyword>
<dbReference type="InterPro" id="IPR045053">
    <property type="entry name" value="MAN-like"/>
</dbReference>
<feature type="domain" description="Glycoside hydrolase family 5" evidence="7">
    <location>
        <begin position="25"/>
        <end position="409"/>
    </location>
</feature>